<evidence type="ECO:0000313" key="2">
    <source>
        <dbReference type="Proteomes" id="UP000827986"/>
    </source>
</evidence>
<organism evidence="1 2">
    <name type="scientific">Mauremys mutica</name>
    <name type="common">yellowpond turtle</name>
    <dbReference type="NCBI Taxonomy" id="74926"/>
    <lineage>
        <taxon>Eukaryota</taxon>
        <taxon>Metazoa</taxon>
        <taxon>Chordata</taxon>
        <taxon>Craniata</taxon>
        <taxon>Vertebrata</taxon>
        <taxon>Euteleostomi</taxon>
        <taxon>Archelosauria</taxon>
        <taxon>Testudinata</taxon>
        <taxon>Testudines</taxon>
        <taxon>Cryptodira</taxon>
        <taxon>Durocryptodira</taxon>
        <taxon>Testudinoidea</taxon>
        <taxon>Geoemydidae</taxon>
        <taxon>Geoemydinae</taxon>
        <taxon>Mauremys</taxon>
    </lineage>
</organism>
<gene>
    <name evidence="1" type="ORF">KIL84_018079</name>
</gene>
<name>A0A9D3XU55_9SAUR</name>
<comment type="caution">
    <text evidence="1">The sequence shown here is derived from an EMBL/GenBank/DDBJ whole genome shotgun (WGS) entry which is preliminary data.</text>
</comment>
<evidence type="ECO:0000313" key="1">
    <source>
        <dbReference type="EMBL" id="KAH1185330.1"/>
    </source>
</evidence>
<accession>A0A9D3XU55</accession>
<protein>
    <submittedName>
        <fullName evidence="1">Uncharacterized protein</fullName>
    </submittedName>
</protein>
<dbReference type="AlphaFoldDB" id="A0A9D3XU55"/>
<keyword evidence="2" id="KW-1185">Reference proteome</keyword>
<feature type="non-terminal residue" evidence="1">
    <location>
        <position position="72"/>
    </location>
</feature>
<dbReference type="EMBL" id="JAHDVG010000463">
    <property type="protein sequence ID" value="KAH1185330.1"/>
    <property type="molecule type" value="Genomic_DNA"/>
</dbReference>
<proteinExistence type="predicted"/>
<dbReference type="Proteomes" id="UP000827986">
    <property type="component" value="Unassembled WGS sequence"/>
</dbReference>
<reference evidence="1" key="1">
    <citation type="submission" date="2021-09" db="EMBL/GenBank/DDBJ databases">
        <title>The genome of Mauremys mutica provides insights into the evolution of semi-aquatic lifestyle.</title>
        <authorList>
            <person name="Gong S."/>
            <person name="Gao Y."/>
        </authorList>
    </citation>
    <scope>NUCLEOTIDE SEQUENCE</scope>
    <source>
        <strain evidence="1">MM-2020</strain>
        <tissue evidence="1">Muscle</tissue>
    </source>
</reference>
<sequence length="72" mass="8010">MALKETLPSQLNKATSVMPCCLCLPSKTHFLLHVPLTQNQPFLDLTLLAGISYGVPKSGLSKEMFDHRWVVL</sequence>